<dbReference type="InterPro" id="IPR045864">
    <property type="entry name" value="aa-tRNA-synth_II/BPL/LPL"/>
</dbReference>
<dbReference type="Pfam" id="PF07973">
    <property type="entry name" value="tRNA_SAD"/>
    <property type="match status" value="1"/>
</dbReference>
<evidence type="ECO:0000313" key="17">
    <source>
        <dbReference type="Proteomes" id="UP001273209"/>
    </source>
</evidence>
<evidence type="ECO:0000256" key="1">
    <source>
        <dbReference type="ARBA" id="ARBA00004496"/>
    </source>
</evidence>
<dbReference type="SUPFAM" id="SSF81271">
    <property type="entry name" value="TGS-like"/>
    <property type="match status" value="1"/>
</dbReference>
<dbReference type="FunFam" id="3.30.930.10:FF:000019">
    <property type="entry name" value="Threonine--tRNA ligase"/>
    <property type="match status" value="1"/>
</dbReference>
<dbReference type="InterPro" id="IPR047246">
    <property type="entry name" value="ThrRS_anticodon"/>
</dbReference>
<gene>
    <name evidence="16" type="ORF">Triagg1_4591</name>
</gene>
<feature type="region of interest" description="Disordered" evidence="13">
    <location>
        <begin position="123"/>
        <end position="195"/>
    </location>
</feature>
<dbReference type="CDD" id="cd01667">
    <property type="entry name" value="TGS_ThrRS"/>
    <property type="match status" value="1"/>
</dbReference>
<proteinExistence type="inferred from homology"/>
<dbReference type="Gene3D" id="3.30.980.10">
    <property type="entry name" value="Threonyl-trna Synthetase, Chain A, domain 2"/>
    <property type="match status" value="1"/>
</dbReference>
<reference evidence="16" key="1">
    <citation type="submission" date="2023-11" db="EMBL/GenBank/DDBJ databases">
        <title>The genome sequences of three competitors of mushroom-forming fungi.</title>
        <authorList>
            <person name="Beijen E."/>
            <person name="Ohm R.A."/>
        </authorList>
    </citation>
    <scope>NUCLEOTIDE SEQUENCE</scope>
    <source>
        <strain evidence="16">CBS 100526</strain>
    </source>
</reference>
<evidence type="ECO:0000256" key="8">
    <source>
        <dbReference type="ARBA" id="ARBA00022917"/>
    </source>
</evidence>
<dbReference type="GO" id="GO:0005524">
    <property type="term" value="F:ATP binding"/>
    <property type="evidence" value="ECO:0007669"/>
    <property type="project" value="UniProtKB-KW"/>
</dbReference>
<dbReference type="SUPFAM" id="SSF55681">
    <property type="entry name" value="Class II aaRS and biotin synthetases"/>
    <property type="match status" value="1"/>
</dbReference>
<dbReference type="InterPro" id="IPR012675">
    <property type="entry name" value="Beta-grasp_dom_sf"/>
</dbReference>
<dbReference type="InterPro" id="IPR012947">
    <property type="entry name" value="tRNA_SAD"/>
</dbReference>
<keyword evidence="9" id="KW-0030">Aminoacyl-tRNA synthetase</keyword>
<comment type="similarity">
    <text evidence="2">Belongs to the class-II aminoacyl-tRNA synthetase family.</text>
</comment>
<dbReference type="PANTHER" id="PTHR11451:SF46">
    <property type="entry name" value="THREONINE--TRNA LIGASE"/>
    <property type="match status" value="1"/>
</dbReference>
<dbReference type="Pfam" id="PF02824">
    <property type="entry name" value="TGS"/>
    <property type="match status" value="1"/>
</dbReference>
<feature type="domain" description="TGS" evidence="15">
    <location>
        <begin position="398"/>
        <end position="460"/>
    </location>
</feature>
<evidence type="ECO:0000256" key="5">
    <source>
        <dbReference type="ARBA" id="ARBA00022598"/>
    </source>
</evidence>
<dbReference type="SUPFAM" id="SSF55186">
    <property type="entry name" value="ThrRS/AlaRS common domain"/>
    <property type="match status" value="1"/>
</dbReference>
<dbReference type="NCBIfam" id="TIGR00418">
    <property type="entry name" value="thrS"/>
    <property type="match status" value="1"/>
</dbReference>
<dbReference type="FunFam" id="3.30.980.10:FF:000005">
    <property type="entry name" value="Threonyl-tRNA synthetase, mitochondrial"/>
    <property type="match status" value="1"/>
</dbReference>
<organism evidence="16 17">
    <name type="scientific">Trichoderma aggressivum f. europaeum</name>
    <dbReference type="NCBI Taxonomy" id="173218"/>
    <lineage>
        <taxon>Eukaryota</taxon>
        <taxon>Fungi</taxon>
        <taxon>Dikarya</taxon>
        <taxon>Ascomycota</taxon>
        <taxon>Pezizomycotina</taxon>
        <taxon>Sordariomycetes</taxon>
        <taxon>Hypocreomycetidae</taxon>
        <taxon>Hypocreales</taxon>
        <taxon>Hypocreaceae</taxon>
        <taxon>Trichoderma</taxon>
    </lineage>
</organism>
<comment type="subcellular location">
    <subcellularLocation>
        <location evidence="1">Cytoplasm</location>
    </subcellularLocation>
</comment>
<keyword evidence="17" id="KW-1185">Reference proteome</keyword>
<comment type="catalytic activity">
    <reaction evidence="11">
        <text>tRNA(Thr) + L-threonine + ATP = L-threonyl-tRNA(Thr) + AMP + diphosphate + H(+)</text>
        <dbReference type="Rhea" id="RHEA:24624"/>
        <dbReference type="Rhea" id="RHEA-COMP:9670"/>
        <dbReference type="Rhea" id="RHEA-COMP:9704"/>
        <dbReference type="ChEBI" id="CHEBI:15378"/>
        <dbReference type="ChEBI" id="CHEBI:30616"/>
        <dbReference type="ChEBI" id="CHEBI:33019"/>
        <dbReference type="ChEBI" id="CHEBI:57926"/>
        <dbReference type="ChEBI" id="CHEBI:78442"/>
        <dbReference type="ChEBI" id="CHEBI:78534"/>
        <dbReference type="ChEBI" id="CHEBI:456215"/>
        <dbReference type="EC" id="6.1.1.3"/>
    </reaction>
</comment>
<dbReference type="Proteomes" id="UP001273209">
    <property type="component" value="Unassembled WGS sequence"/>
</dbReference>
<evidence type="ECO:0000256" key="6">
    <source>
        <dbReference type="ARBA" id="ARBA00022741"/>
    </source>
</evidence>
<dbReference type="InterPro" id="IPR002314">
    <property type="entry name" value="aa-tRNA-synt_IIb"/>
</dbReference>
<evidence type="ECO:0000256" key="9">
    <source>
        <dbReference type="ARBA" id="ARBA00023146"/>
    </source>
</evidence>
<evidence type="ECO:0000256" key="2">
    <source>
        <dbReference type="ARBA" id="ARBA00008226"/>
    </source>
</evidence>
<evidence type="ECO:0000256" key="4">
    <source>
        <dbReference type="ARBA" id="ARBA00022490"/>
    </source>
</evidence>
<evidence type="ECO:0000259" key="15">
    <source>
        <dbReference type="PROSITE" id="PS51880"/>
    </source>
</evidence>
<evidence type="ECO:0000313" key="16">
    <source>
        <dbReference type="EMBL" id="KAK4075470.1"/>
    </source>
</evidence>
<dbReference type="RefSeq" id="XP_062756608.1">
    <property type="nucleotide sequence ID" value="XM_062899011.1"/>
</dbReference>
<dbReference type="PANTHER" id="PTHR11451">
    <property type="entry name" value="THREONINE-TRNA LIGASE"/>
    <property type="match status" value="1"/>
</dbReference>
<keyword evidence="5" id="KW-0436">Ligase</keyword>
<evidence type="ECO:0000256" key="12">
    <source>
        <dbReference type="ARBA" id="ARBA00072369"/>
    </source>
</evidence>
<dbReference type="HAMAP" id="MF_00184">
    <property type="entry name" value="Thr_tRNA_synth"/>
    <property type="match status" value="1"/>
</dbReference>
<feature type="domain" description="Aminoacyl-transfer RNA synthetases class-II family profile" evidence="14">
    <location>
        <begin position="645"/>
        <end position="952"/>
    </location>
</feature>
<dbReference type="InterPro" id="IPR007529">
    <property type="entry name" value="Znf_HIT"/>
</dbReference>
<dbReference type="CDD" id="cd21437">
    <property type="entry name" value="zf-HIT_ZNHIT1_like"/>
    <property type="match status" value="1"/>
</dbReference>
<dbReference type="PROSITE" id="PS50862">
    <property type="entry name" value="AA_TRNA_LIGASE_II"/>
    <property type="match status" value="1"/>
</dbReference>
<dbReference type="InterPro" id="IPR036621">
    <property type="entry name" value="Anticodon-bd_dom_sf"/>
</dbReference>
<dbReference type="GO" id="GO:0004829">
    <property type="term" value="F:threonine-tRNA ligase activity"/>
    <property type="evidence" value="ECO:0007669"/>
    <property type="project" value="UniProtKB-EC"/>
</dbReference>
<dbReference type="EC" id="6.1.1.3" evidence="3"/>
<dbReference type="InterPro" id="IPR004095">
    <property type="entry name" value="TGS"/>
</dbReference>
<dbReference type="Pfam" id="PF00587">
    <property type="entry name" value="tRNA-synt_2b"/>
    <property type="match status" value="1"/>
</dbReference>
<keyword evidence="4" id="KW-0963">Cytoplasm</keyword>
<dbReference type="PROSITE" id="PS51880">
    <property type="entry name" value="TGS"/>
    <property type="match status" value="1"/>
</dbReference>
<protein>
    <recommendedName>
        <fullName evidence="12">Probable threonine--tRNA ligase, cytoplasmic</fullName>
        <ecNumber evidence="3">6.1.1.3</ecNumber>
    </recommendedName>
    <alternativeName>
        <fullName evidence="10">Threonyl-tRNA synthetase</fullName>
    </alternativeName>
</protein>
<dbReference type="PRINTS" id="PR01047">
    <property type="entry name" value="TRNASYNTHTHR"/>
</dbReference>
<evidence type="ECO:0000256" key="10">
    <source>
        <dbReference type="ARBA" id="ARBA00031900"/>
    </source>
</evidence>
<name>A0AAE1IHS5_9HYPO</name>
<keyword evidence="6" id="KW-0547">Nucleotide-binding</keyword>
<dbReference type="SUPFAM" id="SSF52954">
    <property type="entry name" value="Class II aaRS ABD-related"/>
    <property type="match status" value="1"/>
</dbReference>
<dbReference type="EMBL" id="JAWRVG010000014">
    <property type="protein sequence ID" value="KAK4075470.1"/>
    <property type="molecule type" value="Genomic_DNA"/>
</dbReference>
<comment type="caution">
    <text evidence="16">The sequence shown here is derived from an EMBL/GenBank/DDBJ whole genome shotgun (WGS) entry which is preliminary data.</text>
</comment>
<dbReference type="Pfam" id="PF03129">
    <property type="entry name" value="HGTP_anticodon"/>
    <property type="match status" value="1"/>
</dbReference>
<dbReference type="InterPro" id="IPR006195">
    <property type="entry name" value="aa-tRNA-synth_II"/>
</dbReference>
<dbReference type="InterPro" id="IPR004154">
    <property type="entry name" value="Anticodon-bd"/>
</dbReference>
<evidence type="ECO:0000256" key="13">
    <source>
        <dbReference type="SAM" id="MobiDB-lite"/>
    </source>
</evidence>
<accession>A0AAE1IHS5</accession>
<feature type="compositionally biased region" description="Polar residues" evidence="13">
    <location>
        <begin position="127"/>
        <end position="138"/>
    </location>
</feature>
<dbReference type="Gene3D" id="3.30.930.10">
    <property type="entry name" value="Bira Bifunctional Protein, Domain 2"/>
    <property type="match status" value="1"/>
</dbReference>
<dbReference type="InterPro" id="IPR033728">
    <property type="entry name" value="ThrRS_core"/>
</dbReference>
<dbReference type="GeneID" id="87918916"/>
<dbReference type="FunFam" id="3.10.20.30:FF:000006">
    <property type="entry name" value="Threonine--tRNA ligase, cytoplasmic"/>
    <property type="match status" value="1"/>
</dbReference>
<keyword evidence="7" id="KW-0067">ATP-binding</keyword>
<dbReference type="CDD" id="cd00771">
    <property type="entry name" value="ThrRS_core"/>
    <property type="match status" value="1"/>
</dbReference>
<evidence type="ECO:0000256" key="7">
    <source>
        <dbReference type="ARBA" id="ARBA00022840"/>
    </source>
</evidence>
<dbReference type="CDD" id="cd00860">
    <property type="entry name" value="ThrRS_anticodon"/>
    <property type="match status" value="1"/>
</dbReference>
<dbReference type="AlphaFoldDB" id="A0AAE1IHS5"/>
<dbReference type="InterPro" id="IPR018163">
    <property type="entry name" value="Thr/Ala-tRNA-synth_IIc_edit"/>
</dbReference>
<evidence type="ECO:0000256" key="11">
    <source>
        <dbReference type="ARBA" id="ARBA00049515"/>
    </source>
</evidence>
<keyword evidence="8" id="KW-0648">Protein biosynthesis</keyword>
<dbReference type="GO" id="GO:0006435">
    <property type="term" value="P:threonyl-tRNA aminoacylation"/>
    <property type="evidence" value="ECO:0007669"/>
    <property type="project" value="InterPro"/>
</dbReference>
<dbReference type="Pfam" id="PF04438">
    <property type="entry name" value="zf-HIT"/>
    <property type="match status" value="1"/>
</dbReference>
<dbReference type="InterPro" id="IPR012676">
    <property type="entry name" value="TGS-like"/>
</dbReference>
<evidence type="ECO:0000259" key="14">
    <source>
        <dbReference type="PROSITE" id="PS50862"/>
    </source>
</evidence>
<dbReference type="InterPro" id="IPR002320">
    <property type="entry name" value="Thr-tRNA-ligase_IIa"/>
</dbReference>
<dbReference type="GO" id="GO:0005739">
    <property type="term" value="C:mitochondrion"/>
    <property type="evidence" value="ECO:0007669"/>
    <property type="project" value="TreeGrafter"/>
</dbReference>
<evidence type="ECO:0000256" key="3">
    <source>
        <dbReference type="ARBA" id="ARBA00013163"/>
    </source>
</evidence>
<feature type="region of interest" description="Disordered" evidence="13">
    <location>
        <begin position="297"/>
        <end position="339"/>
    </location>
</feature>
<dbReference type="FunFam" id="3.40.50.800:FF:000003">
    <property type="entry name" value="Threonine--tRNA ligase 2, cytoplasmic"/>
    <property type="match status" value="1"/>
</dbReference>
<sequence length="1063" mass="119253">MNNFGVIELASAKTTSAPGWAYVPDTGALPGANALQPANRKRARNAPAGVTAGDLTARQEAKIRKEIEALERDGGKDNSISIPAKSSKATGKYTPNVRKILQSQKTFSNHLDDFLALQAQAEGGPTAASNNRPTNTNAKRPAGKRDATATPTATTKPSSGIQEEDVTMADANLPPVLVGSYRPPPTAHPGDNDPLLVSRMPEVPSDEELRKLLAHPPLTYYEARGKWEDNYPTRVFCEVCGYWGRVRCMKCGTRVCALDSPLAKKESEDLPRATLIGIPAPPFERPNSSLLQRHSQRERNIAMSSEQVDAPKAAEGAPAQNLPSRPAKQPKEKKAGGGKASLELPVLPEFIQHRIAIFDKIKAKRDAEAAGSFSHRIFAVMYMWEVLTNVSFAAKPREEITISMPNGKEEKGIAWETTPGAIARGISKSLFERTVISMVDGELWDLTRPLEKSCKLELIDFEHEEGKKVFWHSSAHVLGEAAEKRFGCYLCNGPPTTDPPGFYYDMANMEGQVVQEEDKKALETLANSIIKEKQPFERLEMTKDELLEMFNYSKYKEYFINQRVPDGTTSTVYRCGPLIDLCRGPHVPTTGNIKAFSVLKNSAAYWLGNSANESVQRISGVSFPDKKQLEEYKTFLEEAAKRNHRKIGLEQKLFFFDEVSPGSTFFLPHGTRIYNALMELIRGEYKKRAFDEVISPNVYKSDLWKTSGHWGHYAENMFTFEVEKETYGLKPMNCPGHCRIFAHSDVTYKDLPWRMADFGVLHRNEFSGALTGLTRVRRFQQDDAHIFCTVDQIRDEIVGAFDFLYAVYGLFGFSFKLKLSTRPEKYIGEIAIWDMAESKLKEALDNFTEKIDSKWEENPGDGAFYGPKIDITVYDALRREHQCGTIQLDFNLPQRFKLRYVAAKDESSANQDSNDPELPVGYARPVMIHRAVLGSFERMFGILTEHFAGKWPFWLSPRQVLVVPVMPAVNEYAKELQQTFQEKGIYIDVDLSSNTFQKKIRTGQLEQYNFIFVVGAEEASSRTVNIRNRDDQSTQSKGALIPVDEALEKLLALKGERRLVNGI</sequence>
<dbReference type="SMART" id="SM00863">
    <property type="entry name" value="tRNA_SAD"/>
    <property type="match status" value="1"/>
</dbReference>
<dbReference type="Gene3D" id="3.10.20.30">
    <property type="match status" value="1"/>
</dbReference>
<dbReference type="Gene3D" id="3.40.50.800">
    <property type="entry name" value="Anticodon-binding domain"/>
    <property type="match status" value="1"/>
</dbReference>